<evidence type="ECO:0000313" key="2">
    <source>
        <dbReference type="Proteomes" id="UP000187455"/>
    </source>
</evidence>
<evidence type="ECO:0000313" key="1">
    <source>
        <dbReference type="EMBL" id="OLY82604.1"/>
    </source>
</evidence>
<name>A0A1R0H0D6_9FUNG</name>
<proteinExistence type="predicted"/>
<gene>
    <name evidence="1" type="ORF">AYI68_g3273</name>
</gene>
<protein>
    <submittedName>
        <fullName evidence="1">Uncharacterized protein</fullName>
    </submittedName>
</protein>
<accession>A0A1R0H0D6</accession>
<sequence length="115" mass="12767">MFLVESEDFPLPGSGMTVFACSTRGCYMKNALRSRNHSADFHMRVNSFMFIRSLRISIPPQILGYRIVSSTDCSKPTSCTPLRVVPWPWGPGTNCSILTHSCSDGKQTCLSCGFH</sequence>
<dbReference type="AlphaFoldDB" id="A0A1R0H0D6"/>
<dbReference type="Proteomes" id="UP000187455">
    <property type="component" value="Unassembled WGS sequence"/>
</dbReference>
<reference evidence="1 2" key="1">
    <citation type="journal article" date="2016" name="Mol. Biol. Evol.">
        <title>Genome-Wide Survey of Gut Fungi (Harpellales) Reveals the First Horizontally Transferred Ubiquitin Gene from a Mosquito Host.</title>
        <authorList>
            <person name="Wang Y."/>
            <person name="White M.M."/>
            <person name="Kvist S."/>
            <person name="Moncalvo J.M."/>
        </authorList>
    </citation>
    <scope>NUCLEOTIDE SEQUENCE [LARGE SCALE GENOMIC DNA]</scope>
    <source>
        <strain evidence="1 2">ALG-7-W6</strain>
    </source>
</reference>
<dbReference type="EMBL" id="LSSL01001388">
    <property type="protein sequence ID" value="OLY82604.1"/>
    <property type="molecule type" value="Genomic_DNA"/>
</dbReference>
<organism evidence="1 2">
    <name type="scientific">Smittium mucronatum</name>
    <dbReference type="NCBI Taxonomy" id="133383"/>
    <lineage>
        <taxon>Eukaryota</taxon>
        <taxon>Fungi</taxon>
        <taxon>Fungi incertae sedis</taxon>
        <taxon>Zoopagomycota</taxon>
        <taxon>Kickxellomycotina</taxon>
        <taxon>Harpellomycetes</taxon>
        <taxon>Harpellales</taxon>
        <taxon>Legeriomycetaceae</taxon>
        <taxon>Smittium</taxon>
    </lineage>
</organism>
<keyword evidence="2" id="KW-1185">Reference proteome</keyword>
<comment type="caution">
    <text evidence="1">The sequence shown here is derived from an EMBL/GenBank/DDBJ whole genome shotgun (WGS) entry which is preliminary data.</text>
</comment>